<dbReference type="EMBL" id="FNOI01000006">
    <property type="protein sequence ID" value="SDX32949.1"/>
    <property type="molecule type" value="Genomic_DNA"/>
</dbReference>
<reference evidence="3" key="1">
    <citation type="submission" date="2016-10" db="EMBL/GenBank/DDBJ databases">
        <authorList>
            <person name="Varghese N."/>
            <person name="Submissions S."/>
        </authorList>
    </citation>
    <scope>NUCLEOTIDE SEQUENCE [LARGE SCALE GENOMIC DNA]</scope>
    <source>
        <strain evidence="3">DSM 26922</strain>
    </source>
</reference>
<dbReference type="RefSeq" id="WP_089947676.1">
    <property type="nucleotide sequence ID" value="NZ_FNOI01000006.1"/>
</dbReference>
<organism evidence="2 3">
    <name type="scientific">Litoreibacter albidus</name>
    <dbReference type="NCBI Taxonomy" id="670155"/>
    <lineage>
        <taxon>Bacteria</taxon>
        <taxon>Pseudomonadati</taxon>
        <taxon>Pseudomonadota</taxon>
        <taxon>Alphaproteobacteria</taxon>
        <taxon>Rhodobacterales</taxon>
        <taxon>Roseobacteraceae</taxon>
        <taxon>Litoreibacter</taxon>
    </lineage>
</organism>
<dbReference type="SUPFAM" id="SSF51695">
    <property type="entry name" value="PLC-like phosphodiesterases"/>
    <property type="match status" value="1"/>
</dbReference>
<dbReference type="Proteomes" id="UP000199441">
    <property type="component" value="Unassembled WGS sequence"/>
</dbReference>
<dbReference type="InterPro" id="IPR017946">
    <property type="entry name" value="PLC-like_Pdiesterase_TIM-brl"/>
</dbReference>
<feature type="domain" description="GP-PDE" evidence="1">
    <location>
        <begin position="2"/>
        <end position="240"/>
    </location>
</feature>
<keyword evidence="3" id="KW-1185">Reference proteome</keyword>
<evidence type="ECO:0000313" key="2">
    <source>
        <dbReference type="EMBL" id="SDX32949.1"/>
    </source>
</evidence>
<name>A0A1H3AVT6_9RHOB</name>
<sequence length="249" mass="27306">MTRIASHRGGTLNYGDSTPTGFRATAALPLEEVEFDVHPSRDGAIMVHHDATLDRTTDRSGALIDSTEAEIRAARINYGVDEHPMSLAELCAIYQDSTVNLRCEFKPDQNGIPYSDFVPKVIEELSRCGLLERTGFSSFLVANLDEIARHSSRPFLWLVSPPVQKQLGIATVIELAQNHCIPEIGLNIDHTDSDAMAQITGAGLDFGCWAAHSGAQIRKALTLGVKVFTTDRPHLAIEVRNTFNHEATK</sequence>
<dbReference type="PANTHER" id="PTHR46211:SF14">
    <property type="entry name" value="GLYCEROPHOSPHODIESTER PHOSPHODIESTERASE"/>
    <property type="match status" value="1"/>
</dbReference>
<dbReference type="GO" id="GO:0008081">
    <property type="term" value="F:phosphoric diester hydrolase activity"/>
    <property type="evidence" value="ECO:0007669"/>
    <property type="project" value="InterPro"/>
</dbReference>
<protein>
    <submittedName>
        <fullName evidence="2">Glycerophosphoryl diester phosphodiesterase</fullName>
    </submittedName>
</protein>
<dbReference type="GO" id="GO:0006629">
    <property type="term" value="P:lipid metabolic process"/>
    <property type="evidence" value="ECO:0007669"/>
    <property type="project" value="InterPro"/>
</dbReference>
<dbReference type="CDD" id="cd08565">
    <property type="entry name" value="GDPD_pAtGDE_like"/>
    <property type="match status" value="1"/>
</dbReference>
<proteinExistence type="predicted"/>
<accession>A0A1H3AVT6</accession>
<dbReference type="InterPro" id="IPR030395">
    <property type="entry name" value="GP_PDE_dom"/>
</dbReference>
<evidence type="ECO:0000313" key="3">
    <source>
        <dbReference type="Proteomes" id="UP000199441"/>
    </source>
</evidence>
<dbReference type="AlphaFoldDB" id="A0A1H3AVT6"/>
<dbReference type="PROSITE" id="PS51704">
    <property type="entry name" value="GP_PDE"/>
    <property type="match status" value="1"/>
</dbReference>
<dbReference type="Pfam" id="PF03009">
    <property type="entry name" value="GDPD"/>
    <property type="match status" value="1"/>
</dbReference>
<dbReference type="PANTHER" id="PTHR46211">
    <property type="entry name" value="GLYCEROPHOSPHORYL DIESTER PHOSPHODIESTERASE"/>
    <property type="match status" value="1"/>
</dbReference>
<dbReference type="STRING" id="670155.SAMN04488001_2923"/>
<dbReference type="OrthoDB" id="9795622at2"/>
<gene>
    <name evidence="2" type="ORF">SAMN04488001_2923</name>
</gene>
<evidence type="ECO:0000259" key="1">
    <source>
        <dbReference type="PROSITE" id="PS51704"/>
    </source>
</evidence>
<dbReference type="Gene3D" id="3.20.20.190">
    <property type="entry name" value="Phosphatidylinositol (PI) phosphodiesterase"/>
    <property type="match status" value="1"/>
</dbReference>